<organism evidence="1 2">
    <name type="scientific">Mycena rosella</name>
    <name type="common">Pink bonnet</name>
    <name type="synonym">Agaricus rosellus</name>
    <dbReference type="NCBI Taxonomy" id="1033263"/>
    <lineage>
        <taxon>Eukaryota</taxon>
        <taxon>Fungi</taxon>
        <taxon>Dikarya</taxon>
        <taxon>Basidiomycota</taxon>
        <taxon>Agaricomycotina</taxon>
        <taxon>Agaricomycetes</taxon>
        <taxon>Agaricomycetidae</taxon>
        <taxon>Agaricales</taxon>
        <taxon>Marasmiineae</taxon>
        <taxon>Mycenaceae</taxon>
        <taxon>Mycena</taxon>
    </lineage>
</organism>
<dbReference type="Proteomes" id="UP001221757">
    <property type="component" value="Unassembled WGS sequence"/>
</dbReference>
<evidence type="ECO:0000313" key="2">
    <source>
        <dbReference type="Proteomes" id="UP001221757"/>
    </source>
</evidence>
<proteinExistence type="predicted"/>
<accession>A0AAD7BG20</accession>
<comment type="caution">
    <text evidence="1">The sequence shown here is derived from an EMBL/GenBank/DDBJ whole genome shotgun (WGS) entry which is preliminary data.</text>
</comment>
<gene>
    <name evidence="1" type="ORF">B0H17DRAFT_1219694</name>
</gene>
<keyword evidence="2" id="KW-1185">Reference proteome</keyword>
<dbReference type="EMBL" id="JARKIE010000718">
    <property type="protein sequence ID" value="KAJ7619748.1"/>
    <property type="molecule type" value="Genomic_DNA"/>
</dbReference>
<dbReference type="AlphaFoldDB" id="A0AAD7BG20"/>
<sequence>MHSPPRLSSLGSVCCSAPRIRGTHDRLHLACTCSFPDLAKLDFPQAIHHSHLLSIAPSLPFQLRFRHPHFNWYISVPVKTGDRTSSYHNNVYLLKYELMFPTQALDEHHEGLSVPAPPGMVITDEKMLELAGDPEFQKIITGVREEFGMDVQSFIFSVDVEDKISK</sequence>
<protein>
    <submittedName>
        <fullName evidence="1">Uncharacterized protein</fullName>
    </submittedName>
</protein>
<evidence type="ECO:0000313" key="1">
    <source>
        <dbReference type="EMBL" id="KAJ7619748.1"/>
    </source>
</evidence>
<name>A0AAD7BG20_MYCRO</name>
<reference evidence="1" key="1">
    <citation type="submission" date="2023-03" db="EMBL/GenBank/DDBJ databases">
        <title>Massive genome expansion in bonnet fungi (Mycena s.s.) driven by repeated elements and novel gene families across ecological guilds.</title>
        <authorList>
            <consortium name="Lawrence Berkeley National Laboratory"/>
            <person name="Harder C.B."/>
            <person name="Miyauchi S."/>
            <person name="Viragh M."/>
            <person name="Kuo A."/>
            <person name="Thoen E."/>
            <person name="Andreopoulos B."/>
            <person name="Lu D."/>
            <person name="Skrede I."/>
            <person name="Drula E."/>
            <person name="Henrissat B."/>
            <person name="Morin E."/>
            <person name="Kohler A."/>
            <person name="Barry K."/>
            <person name="LaButti K."/>
            <person name="Morin E."/>
            <person name="Salamov A."/>
            <person name="Lipzen A."/>
            <person name="Mereny Z."/>
            <person name="Hegedus B."/>
            <person name="Baldrian P."/>
            <person name="Stursova M."/>
            <person name="Weitz H."/>
            <person name="Taylor A."/>
            <person name="Grigoriev I.V."/>
            <person name="Nagy L.G."/>
            <person name="Martin F."/>
            <person name="Kauserud H."/>
        </authorList>
    </citation>
    <scope>NUCLEOTIDE SEQUENCE</scope>
    <source>
        <strain evidence="1">CBHHK067</strain>
    </source>
</reference>